<feature type="compositionally biased region" description="Basic residues" evidence="1">
    <location>
        <begin position="87"/>
        <end position="108"/>
    </location>
</feature>
<feature type="region of interest" description="Disordered" evidence="1">
    <location>
        <begin position="1"/>
        <end position="64"/>
    </location>
</feature>
<sequence length="158" mass="17298">MPIESARAQTFADVAERKDRGIRSGAALPRRADRGNSAIRRLPDAIRNAPAGPESIERRAGLRDGGALARATPIETIGRRTFERRHACNGKRRAKRSGKREAKRKAKRPDRPPSASAGRFADDAERQRCGSPTGAHRVLRIAKAANMRIAHGRRGRPG</sequence>
<evidence type="ECO:0000313" key="2">
    <source>
        <dbReference type="EMBL" id="KWZ43134.1"/>
    </source>
</evidence>
<feature type="region of interest" description="Disordered" evidence="1">
    <location>
        <begin position="79"/>
        <end position="158"/>
    </location>
</feature>
<gene>
    <name evidence="2" type="ORF">WS72_09840</name>
</gene>
<dbReference type="EMBL" id="LNJQ01000001">
    <property type="protein sequence ID" value="KWZ43134.1"/>
    <property type="molecule type" value="Genomic_DNA"/>
</dbReference>
<protein>
    <submittedName>
        <fullName evidence="2">Uncharacterized protein</fullName>
    </submittedName>
</protein>
<comment type="caution">
    <text evidence="2">The sequence shown here is derived from an EMBL/GenBank/DDBJ whole genome shotgun (WGS) entry which is preliminary data.</text>
</comment>
<name>A0ABR5TDQ6_9BURK</name>
<evidence type="ECO:0000256" key="1">
    <source>
        <dbReference type="SAM" id="MobiDB-lite"/>
    </source>
</evidence>
<reference evidence="2 3" key="1">
    <citation type="submission" date="2015-11" db="EMBL/GenBank/DDBJ databases">
        <authorList>
            <person name="Sahl J."/>
            <person name="Wagner D."/>
            <person name="Keim P."/>
        </authorList>
    </citation>
    <scope>NUCLEOTIDE SEQUENCE [LARGE SCALE GENOMIC DNA]</scope>
    <source>
        <strain evidence="2 3">BDU18</strain>
    </source>
</reference>
<keyword evidence="3" id="KW-1185">Reference proteome</keyword>
<evidence type="ECO:0000313" key="3">
    <source>
        <dbReference type="Proteomes" id="UP000070255"/>
    </source>
</evidence>
<accession>A0ABR5TDQ6</accession>
<organism evidence="2 3">
    <name type="scientific">Burkholderia savannae</name>
    <dbReference type="NCBI Taxonomy" id="1637837"/>
    <lineage>
        <taxon>Bacteria</taxon>
        <taxon>Pseudomonadati</taxon>
        <taxon>Pseudomonadota</taxon>
        <taxon>Betaproteobacteria</taxon>
        <taxon>Burkholderiales</taxon>
        <taxon>Burkholderiaceae</taxon>
        <taxon>Burkholderia</taxon>
        <taxon>pseudomallei group</taxon>
    </lineage>
</organism>
<dbReference type="Proteomes" id="UP000070255">
    <property type="component" value="Unassembled WGS sequence"/>
</dbReference>
<proteinExistence type="predicted"/>